<accession>A0ABU9VUZ3</accession>
<dbReference type="PIRSF" id="PIRSF006054">
    <property type="entry name" value="UCP006054"/>
    <property type="match status" value="1"/>
</dbReference>
<keyword evidence="4" id="KW-1185">Reference proteome</keyword>
<evidence type="ECO:0000313" key="4">
    <source>
        <dbReference type="Proteomes" id="UP001407405"/>
    </source>
</evidence>
<reference evidence="3 4" key="1">
    <citation type="submission" date="2024-04" db="EMBL/GenBank/DDBJ databases">
        <title>Genome sequencing and metabolic network reconstruction of aminoacids and betaine degradation by Anoxynatronum sibiricum.</title>
        <authorList>
            <person name="Detkova E.N."/>
            <person name="Boltjanskaja Y.V."/>
            <person name="Mardanov A.V."/>
            <person name="Kevbrin V."/>
        </authorList>
    </citation>
    <scope>NUCLEOTIDE SEQUENCE [LARGE SCALE GENOMIC DNA]</scope>
    <source>
        <strain evidence="3 4">Z-7981</strain>
    </source>
</reference>
<gene>
    <name evidence="3" type="ORF">AAIG11_06920</name>
</gene>
<dbReference type="InterPro" id="IPR021144">
    <property type="entry name" value="UPF0597"/>
</dbReference>
<dbReference type="GO" id="GO:0003941">
    <property type="term" value="F:L-serine ammonia-lyase activity"/>
    <property type="evidence" value="ECO:0007669"/>
    <property type="project" value="UniProtKB-EC"/>
</dbReference>
<dbReference type="PANTHER" id="PTHR30501:SF2">
    <property type="entry name" value="UPF0597 PROTEIN YHAM"/>
    <property type="match status" value="1"/>
</dbReference>
<comment type="similarity">
    <text evidence="1">Belongs to the UPF0597 family.</text>
</comment>
<proteinExistence type="inferred from homology"/>
<evidence type="ECO:0000256" key="1">
    <source>
        <dbReference type="HAMAP-Rule" id="MF_01845"/>
    </source>
</evidence>
<feature type="domain" description="Serine dehydratase-like alpha subunit" evidence="2">
    <location>
        <begin position="99"/>
        <end position="432"/>
    </location>
</feature>
<name>A0ABU9VUZ3_9CLOT</name>
<dbReference type="Pfam" id="PF03313">
    <property type="entry name" value="SDH_alpha"/>
    <property type="match status" value="1"/>
</dbReference>
<evidence type="ECO:0000259" key="2">
    <source>
        <dbReference type="Pfam" id="PF03313"/>
    </source>
</evidence>
<dbReference type="PANTHER" id="PTHR30501">
    <property type="entry name" value="UPF0597 PROTEIN YHAM"/>
    <property type="match status" value="1"/>
</dbReference>
<sequence>MNNINSHRTDQSLKLSDRIANVLKREVVLAVGCTEPVAIALASCYATKHLTSELKRIHLKVSGSVYKNAKAVGIPGTEQTGIEMAIALGASMVEPVFDLKILSKVTEIEQKRAQLLMEKVDIKVEIFYDQPSLWIEVEAETSSESGRAIIKDRHDNLVYLEMNGKTEIDLLQESLSSLPPLDHLLDVTLKNLMNTIREMSLAELSFLLEGIDYNMKMADFGMQMDRGLKFGKSWQRVMKKGYGSNDVGSLINMYTTAACDARMSGVQLPVMTSSGSGNNGLIAVIPIATLADKMGVKDEEKARALAISHVTNSKVKHHIGRLSPVCGCGVSAGAGAAAGMAYLMGASTEEVEYAVINVISSLAGMICDGGKVGCALKLSASASMAWQSALLAVEGVRIPAGNGIVGDDVESTLRNLESVSIEGMRQVDRAIIGVM</sequence>
<dbReference type="Proteomes" id="UP001407405">
    <property type="component" value="Unassembled WGS sequence"/>
</dbReference>
<evidence type="ECO:0000313" key="3">
    <source>
        <dbReference type="EMBL" id="MEN1760196.1"/>
    </source>
</evidence>
<dbReference type="EMBL" id="JBCITM010000005">
    <property type="protein sequence ID" value="MEN1760196.1"/>
    <property type="molecule type" value="Genomic_DNA"/>
</dbReference>
<dbReference type="HAMAP" id="MF_01845">
    <property type="entry name" value="UPF0597"/>
    <property type="match status" value="1"/>
</dbReference>
<dbReference type="InterPro" id="IPR005130">
    <property type="entry name" value="Ser_deHydtase-like_asu"/>
</dbReference>
<comment type="caution">
    <text evidence="3">The sequence shown here is derived from an EMBL/GenBank/DDBJ whole genome shotgun (WGS) entry which is preliminary data.</text>
</comment>
<keyword evidence="3" id="KW-0456">Lyase</keyword>
<organism evidence="3 4">
    <name type="scientific">Anoxynatronum sibiricum</name>
    <dbReference type="NCBI Taxonomy" id="210623"/>
    <lineage>
        <taxon>Bacteria</taxon>
        <taxon>Bacillati</taxon>
        <taxon>Bacillota</taxon>
        <taxon>Clostridia</taxon>
        <taxon>Eubacteriales</taxon>
        <taxon>Clostridiaceae</taxon>
        <taxon>Anoxynatronum</taxon>
    </lineage>
</organism>
<protein>
    <recommendedName>
        <fullName evidence="1">UPF0597 protein AAIG11_06920</fullName>
    </recommendedName>
</protein>